<dbReference type="PRINTS" id="PR00111">
    <property type="entry name" value="ABHYDROLASE"/>
</dbReference>
<dbReference type="InterPro" id="IPR029058">
    <property type="entry name" value="AB_hydrolase_fold"/>
</dbReference>
<evidence type="ECO:0000259" key="1">
    <source>
        <dbReference type="Pfam" id="PF12146"/>
    </source>
</evidence>
<keyword evidence="2" id="KW-0378">Hydrolase</keyword>
<evidence type="ECO:0000313" key="3">
    <source>
        <dbReference type="Proteomes" id="UP001058860"/>
    </source>
</evidence>
<dbReference type="InterPro" id="IPR051044">
    <property type="entry name" value="MAG_DAG_Lipase"/>
</dbReference>
<dbReference type="Pfam" id="PF12146">
    <property type="entry name" value="Hydrolase_4"/>
    <property type="match status" value="1"/>
</dbReference>
<dbReference type="PANTHER" id="PTHR11614">
    <property type="entry name" value="PHOSPHOLIPASE-RELATED"/>
    <property type="match status" value="1"/>
</dbReference>
<name>A0ABY5PKZ0_9ACTN</name>
<keyword evidence="3" id="KW-1185">Reference proteome</keyword>
<evidence type="ECO:0000313" key="2">
    <source>
        <dbReference type="EMBL" id="UUY05220.1"/>
    </source>
</evidence>
<dbReference type="InterPro" id="IPR000073">
    <property type="entry name" value="AB_hydrolase_1"/>
</dbReference>
<dbReference type="EMBL" id="CP088295">
    <property type="protein sequence ID" value="UUY05220.1"/>
    <property type="molecule type" value="Genomic_DNA"/>
</dbReference>
<sequence>MWAIDHRGHGRSGGPRYLDSADSAVRDLDQLVTHVAAQQPTAPIFLLGHSLGGAIALLYALRHQDRLAGLILSAPAASDASAPVLLRYAGRILQVDRLIARVAPEYGLIDLPPEDLSRDPAEVQAYRDDPLVPGGKLKAKTASEMAKAMRGPIAKDLGRITLPVLLIHGADDPLIPLDASTHVRDHLGSTDVTLHVYPGLLHEVFNELPADRDRAIADLLAWLDARATPALRDT</sequence>
<dbReference type="Proteomes" id="UP001058860">
    <property type="component" value="Chromosome"/>
</dbReference>
<dbReference type="SUPFAM" id="SSF53474">
    <property type="entry name" value="alpha/beta-Hydrolases"/>
    <property type="match status" value="1"/>
</dbReference>
<dbReference type="GO" id="GO:0016787">
    <property type="term" value="F:hydrolase activity"/>
    <property type="evidence" value="ECO:0007669"/>
    <property type="project" value="UniProtKB-KW"/>
</dbReference>
<reference evidence="3" key="1">
    <citation type="submission" date="2021-11" db="EMBL/GenBank/DDBJ databases">
        <title>Cultivation dependent microbiological survey of springs from the worlds oldest radium mine currently devoted to the extraction of radon-saturated water.</title>
        <authorList>
            <person name="Kapinusova G."/>
            <person name="Smrhova T."/>
            <person name="Strejcek M."/>
            <person name="Suman J."/>
            <person name="Jani K."/>
            <person name="Pajer P."/>
            <person name="Uhlik O."/>
        </authorList>
    </citation>
    <scope>NUCLEOTIDE SEQUENCE [LARGE SCALE GENOMIC DNA]</scope>
    <source>
        <strain evidence="3">J379</strain>
    </source>
</reference>
<gene>
    <name evidence="2" type="ORF">LRS13_06760</name>
</gene>
<dbReference type="InterPro" id="IPR022742">
    <property type="entry name" value="Hydrolase_4"/>
</dbReference>
<proteinExistence type="predicted"/>
<dbReference type="Gene3D" id="3.40.50.1820">
    <property type="entry name" value="alpha/beta hydrolase"/>
    <property type="match status" value="1"/>
</dbReference>
<protein>
    <submittedName>
        <fullName evidence="2">Alpha/beta hydrolase</fullName>
    </submittedName>
</protein>
<accession>A0ABY5PKZ0</accession>
<organism evidence="2 3">
    <name type="scientific">Svornostia abyssi</name>
    <dbReference type="NCBI Taxonomy" id="2898438"/>
    <lineage>
        <taxon>Bacteria</taxon>
        <taxon>Bacillati</taxon>
        <taxon>Actinomycetota</taxon>
        <taxon>Thermoleophilia</taxon>
        <taxon>Solirubrobacterales</taxon>
        <taxon>Baekduiaceae</taxon>
        <taxon>Svornostia</taxon>
    </lineage>
</organism>
<feature type="domain" description="Serine aminopeptidase S33" evidence="1">
    <location>
        <begin position="2"/>
        <end position="208"/>
    </location>
</feature>